<dbReference type="Proteomes" id="UP001064489">
    <property type="component" value="Chromosome 9"/>
</dbReference>
<evidence type="ECO:0000256" key="4">
    <source>
        <dbReference type="ARBA" id="ARBA00010617"/>
    </source>
</evidence>
<keyword evidence="6" id="KW-0812">Transmembrane</keyword>
<gene>
    <name evidence="13" type="ORF">LWI28_005367</name>
</gene>
<keyword evidence="9" id="KW-0560">Oxidoreductase</keyword>
<evidence type="ECO:0000256" key="9">
    <source>
        <dbReference type="ARBA" id="ARBA00023002"/>
    </source>
</evidence>
<dbReference type="PANTHER" id="PTHR24286">
    <property type="entry name" value="CYTOCHROME P450 26"/>
    <property type="match status" value="1"/>
</dbReference>
<evidence type="ECO:0000256" key="2">
    <source>
        <dbReference type="ARBA" id="ARBA00004167"/>
    </source>
</evidence>
<dbReference type="Pfam" id="PF00067">
    <property type="entry name" value="p450"/>
    <property type="match status" value="1"/>
</dbReference>
<dbReference type="InterPro" id="IPR036396">
    <property type="entry name" value="Cyt_P450_sf"/>
</dbReference>
<evidence type="ECO:0000256" key="12">
    <source>
        <dbReference type="ARBA" id="ARBA00023136"/>
    </source>
</evidence>
<evidence type="ECO:0000256" key="10">
    <source>
        <dbReference type="ARBA" id="ARBA00023004"/>
    </source>
</evidence>
<reference evidence="13" key="1">
    <citation type="journal article" date="2022" name="Plant J.">
        <title>Strategies of tolerance reflected in two North American maple genomes.</title>
        <authorList>
            <person name="McEvoy S.L."/>
            <person name="Sezen U.U."/>
            <person name="Trouern-Trend A."/>
            <person name="McMahon S.M."/>
            <person name="Schaberg P.G."/>
            <person name="Yang J."/>
            <person name="Wegrzyn J.L."/>
            <person name="Swenson N.G."/>
        </authorList>
    </citation>
    <scope>NUCLEOTIDE SEQUENCE</scope>
    <source>
        <strain evidence="13">91603</strain>
    </source>
</reference>
<sequence>MANFEKPKGDPSAYVKPATTILSPYLKLETSLYFYLCPVDVFKDVKKHTTPPISLVGQVNETLRVANIISWVFRRATTDIDIKGYTIPKGWKVFASFKAVHLLI</sequence>
<comment type="subcellular location">
    <subcellularLocation>
        <location evidence="2">Membrane</location>
        <topology evidence="2">Single-pass membrane protein</topology>
    </subcellularLocation>
</comment>
<dbReference type="GO" id="GO:0004497">
    <property type="term" value="F:monooxygenase activity"/>
    <property type="evidence" value="ECO:0007669"/>
    <property type="project" value="UniProtKB-KW"/>
</dbReference>
<dbReference type="AlphaFoldDB" id="A0AAD5JTJ6"/>
<name>A0AAD5JTJ6_ACENE</name>
<evidence type="ECO:0000256" key="11">
    <source>
        <dbReference type="ARBA" id="ARBA00023033"/>
    </source>
</evidence>
<accession>A0AAD5JTJ6</accession>
<dbReference type="GO" id="GO:0005506">
    <property type="term" value="F:iron ion binding"/>
    <property type="evidence" value="ECO:0007669"/>
    <property type="project" value="InterPro"/>
</dbReference>
<evidence type="ECO:0000256" key="5">
    <source>
        <dbReference type="ARBA" id="ARBA00022617"/>
    </source>
</evidence>
<comment type="similarity">
    <text evidence="4">Belongs to the cytochrome P450 family.</text>
</comment>
<dbReference type="PANTHER" id="PTHR24286:SF44">
    <property type="entry name" value="3BETA,22ALPHA-DIHYDROXYSTEROID 3-DEHYDROGENASE"/>
    <property type="match status" value="1"/>
</dbReference>
<protein>
    <submittedName>
        <fullName evidence="13">Uncharacterized protein</fullName>
    </submittedName>
</protein>
<dbReference type="GO" id="GO:0020037">
    <property type="term" value="F:heme binding"/>
    <property type="evidence" value="ECO:0007669"/>
    <property type="project" value="InterPro"/>
</dbReference>
<evidence type="ECO:0000256" key="6">
    <source>
        <dbReference type="ARBA" id="ARBA00022692"/>
    </source>
</evidence>
<evidence type="ECO:0000313" key="13">
    <source>
        <dbReference type="EMBL" id="KAI9200284.1"/>
    </source>
</evidence>
<dbReference type="InterPro" id="IPR001128">
    <property type="entry name" value="Cyt_P450"/>
</dbReference>
<keyword evidence="5" id="KW-0349">Heme</keyword>
<evidence type="ECO:0000256" key="7">
    <source>
        <dbReference type="ARBA" id="ARBA00022723"/>
    </source>
</evidence>
<dbReference type="GO" id="GO:0010268">
    <property type="term" value="P:brassinosteroid homeostasis"/>
    <property type="evidence" value="ECO:0007669"/>
    <property type="project" value="TreeGrafter"/>
</dbReference>
<comment type="pathway">
    <text evidence="3">Secondary metabolite biosynthesis; terpenoid biosynthesis.</text>
</comment>
<dbReference type="EMBL" id="JAJSOW010000001">
    <property type="protein sequence ID" value="KAI9200284.1"/>
    <property type="molecule type" value="Genomic_DNA"/>
</dbReference>
<comment type="cofactor">
    <cofactor evidence="1">
        <name>heme</name>
        <dbReference type="ChEBI" id="CHEBI:30413"/>
    </cofactor>
</comment>
<dbReference type="GO" id="GO:0016020">
    <property type="term" value="C:membrane"/>
    <property type="evidence" value="ECO:0007669"/>
    <property type="project" value="UniProtKB-SubCell"/>
</dbReference>
<dbReference type="SUPFAM" id="SSF48264">
    <property type="entry name" value="Cytochrome P450"/>
    <property type="match status" value="1"/>
</dbReference>
<evidence type="ECO:0000256" key="3">
    <source>
        <dbReference type="ARBA" id="ARBA00004721"/>
    </source>
</evidence>
<dbReference type="Gene3D" id="1.10.630.10">
    <property type="entry name" value="Cytochrome P450"/>
    <property type="match status" value="1"/>
</dbReference>
<dbReference type="Gene3D" id="1.25.40.80">
    <property type="match status" value="1"/>
</dbReference>
<dbReference type="GO" id="GO:0016125">
    <property type="term" value="P:sterol metabolic process"/>
    <property type="evidence" value="ECO:0007669"/>
    <property type="project" value="TreeGrafter"/>
</dbReference>
<evidence type="ECO:0000256" key="1">
    <source>
        <dbReference type="ARBA" id="ARBA00001971"/>
    </source>
</evidence>
<dbReference type="GO" id="GO:0016705">
    <property type="term" value="F:oxidoreductase activity, acting on paired donors, with incorporation or reduction of molecular oxygen"/>
    <property type="evidence" value="ECO:0007669"/>
    <property type="project" value="InterPro"/>
</dbReference>
<keyword evidence="8" id="KW-1133">Transmembrane helix</keyword>
<keyword evidence="11" id="KW-0503">Monooxygenase</keyword>
<reference evidence="13" key="2">
    <citation type="submission" date="2023-02" db="EMBL/GenBank/DDBJ databases">
        <authorList>
            <person name="Swenson N.G."/>
            <person name="Wegrzyn J.L."/>
            <person name="Mcevoy S.L."/>
        </authorList>
    </citation>
    <scope>NUCLEOTIDE SEQUENCE</scope>
    <source>
        <strain evidence="13">91603</strain>
        <tissue evidence="13">Leaf</tissue>
    </source>
</reference>
<organism evidence="13 14">
    <name type="scientific">Acer negundo</name>
    <name type="common">Box elder</name>
    <dbReference type="NCBI Taxonomy" id="4023"/>
    <lineage>
        <taxon>Eukaryota</taxon>
        <taxon>Viridiplantae</taxon>
        <taxon>Streptophyta</taxon>
        <taxon>Embryophyta</taxon>
        <taxon>Tracheophyta</taxon>
        <taxon>Spermatophyta</taxon>
        <taxon>Magnoliopsida</taxon>
        <taxon>eudicotyledons</taxon>
        <taxon>Gunneridae</taxon>
        <taxon>Pentapetalae</taxon>
        <taxon>rosids</taxon>
        <taxon>malvids</taxon>
        <taxon>Sapindales</taxon>
        <taxon>Sapindaceae</taxon>
        <taxon>Hippocastanoideae</taxon>
        <taxon>Acereae</taxon>
        <taxon>Acer</taxon>
    </lineage>
</organism>
<dbReference type="GO" id="GO:0016132">
    <property type="term" value="P:brassinosteroid biosynthetic process"/>
    <property type="evidence" value="ECO:0007669"/>
    <property type="project" value="TreeGrafter"/>
</dbReference>
<keyword evidence="7" id="KW-0479">Metal-binding</keyword>
<evidence type="ECO:0000256" key="8">
    <source>
        <dbReference type="ARBA" id="ARBA00022989"/>
    </source>
</evidence>
<evidence type="ECO:0000313" key="14">
    <source>
        <dbReference type="Proteomes" id="UP001064489"/>
    </source>
</evidence>
<comment type="caution">
    <text evidence="13">The sequence shown here is derived from an EMBL/GenBank/DDBJ whole genome shotgun (WGS) entry which is preliminary data.</text>
</comment>
<proteinExistence type="inferred from homology"/>
<keyword evidence="14" id="KW-1185">Reference proteome</keyword>
<keyword evidence="12" id="KW-0472">Membrane</keyword>
<keyword evidence="10" id="KW-0408">Iron</keyword>